<dbReference type="GO" id="GO:0019213">
    <property type="term" value="F:deacetylase activity"/>
    <property type="evidence" value="ECO:0007669"/>
    <property type="project" value="InterPro"/>
</dbReference>
<dbReference type="Gene3D" id="2.30.40.10">
    <property type="entry name" value="Urease, subunit C, domain 1"/>
    <property type="match status" value="1"/>
</dbReference>
<dbReference type="GO" id="GO:0000034">
    <property type="term" value="F:adenine deaminase activity"/>
    <property type="evidence" value="ECO:0007669"/>
    <property type="project" value="UniProtKB-EC"/>
</dbReference>
<protein>
    <submittedName>
        <fullName evidence="2">Adenine deaminase</fullName>
        <ecNumber evidence="2">3.5.4.2</ecNumber>
    </submittedName>
</protein>
<dbReference type="PANTHER" id="PTHR42717:SF1">
    <property type="entry name" value="IMIDAZOLONEPROPIONASE AND RELATED AMIDOHYDROLASES"/>
    <property type="match status" value="1"/>
</dbReference>
<dbReference type="SUPFAM" id="SSF51556">
    <property type="entry name" value="Metallo-dependent hydrolases"/>
    <property type="match status" value="1"/>
</dbReference>
<accession>A0A6N2YK12</accession>
<dbReference type="Gene3D" id="3.20.20.140">
    <property type="entry name" value="Metal-dependent hydrolases"/>
    <property type="match status" value="1"/>
</dbReference>
<dbReference type="InterPro" id="IPR011059">
    <property type="entry name" value="Metal-dep_hydrolase_composite"/>
</dbReference>
<proteinExistence type="predicted"/>
<dbReference type="AlphaFoldDB" id="A0A6N2YK12"/>
<dbReference type="Pfam" id="PF07969">
    <property type="entry name" value="Amidohydro_3"/>
    <property type="match status" value="1"/>
</dbReference>
<keyword evidence="2" id="KW-0378">Hydrolase</keyword>
<gene>
    <name evidence="2" type="primary">adeC_1</name>
    <name evidence="2" type="ORF">CSLFYP84_00290</name>
</gene>
<name>A0A6N2YK12_CLOSY</name>
<dbReference type="InterPro" id="IPR020043">
    <property type="entry name" value="Deacetylase_Atu3266-like"/>
</dbReference>
<dbReference type="InterPro" id="IPR032466">
    <property type="entry name" value="Metal_Hydrolase"/>
</dbReference>
<evidence type="ECO:0000259" key="1">
    <source>
        <dbReference type="Pfam" id="PF07969"/>
    </source>
</evidence>
<organism evidence="2">
    <name type="scientific">Clostridium symbiosum</name>
    <name type="common">Bacteroides symbiosus</name>
    <dbReference type="NCBI Taxonomy" id="1512"/>
    <lineage>
        <taxon>Bacteria</taxon>
        <taxon>Bacillati</taxon>
        <taxon>Bacillota</taxon>
        <taxon>Clostridia</taxon>
        <taxon>Lachnospirales</taxon>
        <taxon>Lachnospiraceae</taxon>
        <taxon>Otoolea</taxon>
    </lineage>
</organism>
<dbReference type="InterPro" id="IPR013108">
    <property type="entry name" value="Amidohydro_3"/>
</dbReference>
<reference evidence="2" key="1">
    <citation type="submission" date="2019-11" db="EMBL/GenBank/DDBJ databases">
        <authorList>
            <person name="Feng L."/>
        </authorList>
    </citation>
    <scope>NUCLEOTIDE SEQUENCE</scope>
    <source>
        <strain evidence="2">CsymbiosumLFYP84</strain>
    </source>
</reference>
<dbReference type="EC" id="3.5.4.2" evidence="2"/>
<dbReference type="PANTHER" id="PTHR42717">
    <property type="entry name" value="DIHYDROOROTASE-RELATED"/>
    <property type="match status" value="1"/>
</dbReference>
<dbReference type="SUPFAM" id="SSF51338">
    <property type="entry name" value="Composite domain of metallo-dependent hydrolases"/>
    <property type="match status" value="1"/>
</dbReference>
<dbReference type="EMBL" id="CACRUA010000002">
    <property type="protein sequence ID" value="VYT67209.1"/>
    <property type="molecule type" value="Genomic_DNA"/>
</dbReference>
<feature type="domain" description="Amidohydrolase 3" evidence="1">
    <location>
        <begin position="300"/>
        <end position="374"/>
    </location>
</feature>
<sequence length="380" mass="41633">MQDLILKNGYLFDPPNGYTGQRGDVAIQDGRITGVGKTEEEASQTVDVTGLAVTPGLIDFHAHFYHGGTNTALEFYRYLSDGVTNAVDAGSAGDSNIESFIHLLSERERRNVKLYLNLASEGLSCLGDHNENINPKYFNEQKILRICKRYSDLIAGLKLRISAEIATDSQTTSFDALRRGIEIAQRCGLPLSVHMPNFQGELSGLIDILRPGDIFCHVYTPQKGILEDGSVSEEMKRAVQKGIILESACGKGHFGHECAGKAIQAGIEPNIISGDFTKNTHHFEPAVSLPYLMSRFLGLGLSFEKVLSCCTTEPAKQMGMEGKIGCLKTGAFANIAVLERRQKDIVFVDVKGKEVRGNELIIPVMTILEGEPVYRNMSAF</sequence>
<evidence type="ECO:0000313" key="2">
    <source>
        <dbReference type="EMBL" id="VYT67209.1"/>
    </source>
</evidence>
<dbReference type="RefSeq" id="WP_118007826.1">
    <property type="nucleotide sequence ID" value="NZ_CACRUA010000002.1"/>
</dbReference>